<organism evidence="8 9">
    <name type="scientific">Lentiprolixibacter aurantiacus</name>
    <dbReference type="NCBI Taxonomy" id="2993939"/>
    <lineage>
        <taxon>Bacteria</taxon>
        <taxon>Pseudomonadati</taxon>
        <taxon>Bacteroidota</taxon>
        <taxon>Flavobacteriia</taxon>
        <taxon>Flavobacteriales</taxon>
        <taxon>Flavobacteriaceae</taxon>
        <taxon>Lentiprolixibacter</taxon>
    </lineage>
</organism>
<dbReference type="CDD" id="cd03014">
    <property type="entry name" value="PRX_Atyp2cys"/>
    <property type="match status" value="1"/>
</dbReference>
<dbReference type="PROSITE" id="PS51352">
    <property type="entry name" value="THIOREDOXIN_2"/>
    <property type="match status" value="1"/>
</dbReference>
<sequence>MATVTLKGNAINTLGSLPAVGSMAPEFTLTKGDLSDARLSDYRGKKVVLNVFHSLDTSTCAQSVRQFNEEAAELDNTVVLCISNDLPFAQNRFCATEGISNVETLSDFKDGNFGKSYELVYVDGPIQGLLSRVVMVIDEAGKVVYSEQVQETVDEPNYKAALEALMDA</sequence>
<dbReference type="InterPro" id="IPR036249">
    <property type="entry name" value="Thioredoxin-like_sf"/>
</dbReference>
<keyword evidence="9" id="KW-1185">Reference proteome</keyword>
<dbReference type="PANTHER" id="PTHR43110:SF1">
    <property type="entry name" value="THIOL PEROXIDASE"/>
    <property type="match status" value="1"/>
</dbReference>
<accession>A0AAE3MKY7</accession>
<evidence type="ECO:0000256" key="3">
    <source>
        <dbReference type="ARBA" id="ARBA00023002"/>
    </source>
</evidence>
<comment type="similarity">
    <text evidence="6">Belongs to the peroxiredoxin family. Tpx subfamily.</text>
</comment>
<dbReference type="PANTHER" id="PTHR43110">
    <property type="entry name" value="THIOL PEROXIDASE"/>
    <property type="match status" value="1"/>
</dbReference>
<dbReference type="HAMAP" id="MF_00269">
    <property type="entry name" value="Tpx"/>
    <property type="match status" value="1"/>
</dbReference>
<dbReference type="PROSITE" id="PS01265">
    <property type="entry name" value="TPX"/>
    <property type="match status" value="1"/>
</dbReference>
<evidence type="ECO:0000256" key="2">
    <source>
        <dbReference type="ARBA" id="ARBA00022862"/>
    </source>
</evidence>
<dbReference type="EMBL" id="JAPFQP010000002">
    <property type="protein sequence ID" value="MCX2719740.1"/>
    <property type="molecule type" value="Genomic_DNA"/>
</dbReference>
<dbReference type="InterPro" id="IPR002065">
    <property type="entry name" value="TPX"/>
</dbReference>
<comment type="subunit">
    <text evidence="6">Homodimer.</text>
</comment>
<reference evidence="8" key="1">
    <citation type="submission" date="2022-11" db="EMBL/GenBank/DDBJ databases">
        <title>The characterization of three novel Bacteroidetes species and genomic analysis of their roles in tidal elemental geochemical cycles.</title>
        <authorList>
            <person name="Ma K.-J."/>
        </authorList>
    </citation>
    <scope>NUCLEOTIDE SEQUENCE</scope>
    <source>
        <strain evidence="8">M415</strain>
    </source>
</reference>
<feature type="disulfide bond" description="Redox-active" evidence="6">
    <location>
        <begin position="60"/>
        <end position="94"/>
    </location>
</feature>
<comment type="catalytic activity">
    <reaction evidence="6">
        <text>a hydroperoxide + [thioredoxin]-dithiol = an alcohol + [thioredoxin]-disulfide + H2O</text>
        <dbReference type="Rhea" id="RHEA:62620"/>
        <dbReference type="Rhea" id="RHEA-COMP:10698"/>
        <dbReference type="Rhea" id="RHEA-COMP:10700"/>
        <dbReference type="ChEBI" id="CHEBI:15377"/>
        <dbReference type="ChEBI" id="CHEBI:29950"/>
        <dbReference type="ChEBI" id="CHEBI:30879"/>
        <dbReference type="ChEBI" id="CHEBI:35924"/>
        <dbReference type="ChEBI" id="CHEBI:50058"/>
        <dbReference type="EC" id="1.11.1.24"/>
    </reaction>
</comment>
<dbReference type="Proteomes" id="UP001207116">
    <property type="component" value="Unassembled WGS sequence"/>
</dbReference>
<comment type="caution">
    <text evidence="8">The sequence shown here is derived from an EMBL/GenBank/DDBJ whole genome shotgun (WGS) entry which is preliminary data.</text>
</comment>
<dbReference type="InterPro" id="IPR018219">
    <property type="entry name" value="Tpx_CS"/>
</dbReference>
<feature type="domain" description="Thioredoxin" evidence="7">
    <location>
        <begin position="18"/>
        <end position="167"/>
    </location>
</feature>
<dbReference type="Gene3D" id="3.40.30.10">
    <property type="entry name" value="Glutaredoxin"/>
    <property type="match status" value="1"/>
</dbReference>
<proteinExistence type="inferred from homology"/>
<dbReference type="GO" id="GO:0008379">
    <property type="term" value="F:thioredoxin peroxidase activity"/>
    <property type="evidence" value="ECO:0007669"/>
    <property type="project" value="UniProtKB-UniRule"/>
</dbReference>
<comment type="miscellaneous">
    <text evidence="6">The active site is a conserved redox-active cysteine residue, the peroxidatic cysteine (C(P)), which makes the nucleophilic attack on the peroxide substrate. The peroxide oxidizes the C(P)-SH to cysteine sulfenic acid (C(P)-SOH), which then reacts with another cysteine residue, the resolving cysteine (C(R)), to form a disulfide bridge. The disulfide is subsequently reduced by an appropriate electron donor to complete the catalytic cycle. In this atypical 2-Cys peroxiredoxin, C(R) is present in the same subunit to form an intramolecular disulfide. The disulfide is subsequently reduced by thioredoxin.</text>
</comment>
<dbReference type="RefSeq" id="WP_266012682.1">
    <property type="nucleotide sequence ID" value="NZ_JAPFQP010000002.1"/>
</dbReference>
<dbReference type="EC" id="1.11.1.24" evidence="6"/>
<dbReference type="SUPFAM" id="SSF52833">
    <property type="entry name" value="Thioredoxin-like"/>
    <property type="match status" value="1"/>
</dbReference>
<dbReference type="InterPro" id="IPR013740">
    <property type="entry name" value="Redoxin"/>
</dbReference>
<gene>
    <name evidence="6 8" type="primary">tpx</name>
    <name evidence="8" type="ORF">OO016_09000</name>
</gene>
<evidence type="ECO:0000313" key="8">
    <source>
        <dbReference type="EMBL" id="MCX2719740.1"/>
    </source>
</evidence>
<keyword evidence="3 6" id="KW-0560">Oxidoreductase</keyword>
<evidence type="ECO:0000256" key="4">
    <source>
        <dbReference type="ARBA" id="ARBA00023157"/>
    </source>
</evidence>
<dbReference type="InterPro" id="IPR050455">
    <property type="entry name" value="Tpx_Peroxidase_subfamily"/>
</dbReference>
<dbReference type="NCBIfam" id="NF001808">
    <property type="entry name" value="PRK00522.1"/>
    <property type="match status" value="1"/>
</dbReference>
<dbReference type="InterPro" id="IPR013766">
    <property type="entry name" value="Thioredoxin_domain"/>
</dbReference>
<keyword evidence="4 6" id="KW-1015">Disulfide bond</keyword>
<feature type="active site" description="Cysteine sulfenic acid (-SOH) intermediate" evidence="6">
    <location>
        <position position="60"/>
    </location>
</feature>
<evidence type="ECO:0000313" key="9">
    <source>
        <dbReference type="Proteomes" id="UP001207116"/>
    </source>
</evidence>
<dbReference type="AlphaFoldDB" id="A0AAE3MKY7"/>
<evidence type="ECO:0000256" key="5">
    <source>
        <dbReference type="ARBA" id="ARBA00023284"/>
    </source>
</evidence>
<evidence type="ECO:0000256" key="1">
    <source>
        <dbReference type="ARBA" id="ARBA00022559"/>
    </source>
</evidence>
<keyword evidence="1 6" id="KW-0575">Peroxidase</keyword>
<comment type="function">
    <text evidence="6">Thiol-specific peroxidase that catalyzes the reduction of hydrogen peroxide and organic hydroperoxides to water and alcohols, respectively. Plays a role in cell protection against oxidative stress by detoxifying peroxides.</text>
</comment>
<keyword evidence="2 6" id="KW-0049">Antioxidant</keyword>
<evidence type="ECO:0000259" key="7">
    <source>
        <dbReference type="PROSITE" id="PS51352"/>
    </source>
</evidence>
<evidence type="ECO:0000256" key="6">
    <source>
        <dbReference type="HAMAP-Rule" id="MF_00269"/>
    </source>
</evidence>
<keyword evidence="5 6" id="KW-0676">Redox-active center</keyword>
<name>A0AAE3MKY7_9FLAO</name>
<protein>
    <recommendedName>
        <fullName evidence="6">Thiol peroxidase</fullName>
        <shortName evidence="6">Tpx</shortName>
        <ecNumber evidence="6">1.11.1.24</ecNumber>
    </recommendedName>
    <alternativeName>
        <fullName evidence="6">Peroxiredoxin tpx</fullName>
        <shortName evidence="6">Prx</shortName>
    </alternativeName>
    <alternativeName>
        <fullName evidence="6">Thioredoxin peroxidase</fullName>
    </alternativeName>
    <alternativeName>
        <fullName evidence="6">Thioredoxin-dependent peroxiredoxin</fullName>
    </alternativeName>
</protein>
<dbReference type="Pfam" id="PF08534">
    <property type="entry name" value="Redoxin"/>
    <property type="match status" value="1"/>
</dbReference>